<dbReference type="RefSeq" id="WP_073154284.1">
    <property type="nucleotide sequence ID" value="NZ_FQVL01000003.1"/>
</dbReference>
<dbReference type="Gene3D" id="3.40.50.150">
    <property type="entry name" value="Vaccinia Virus protein VP39"/>
    <property type="match status" value="1"/>
</dbReference>
<evidence type="ECO:0000256" key="5">
    <source>
        <dbReference type="ARBA" id="ARBA00022490"/>
    </source>
</evidence>
<evidence type="ECO:0000256" key="2">
    <source>
        <dbReference type="ARBA" id="ARBA00005369"/>
    </source>
</evidence>
<protein>
    <recommendedName>
        <fullName evidence="4">Protein-L-isoaspartate O-methyltransferase</fullName>
        <ecNumber evidence="3">2.1.1.77</ecNumber>
    </recommendedName>
    <alternativeName>
        <fullName evidence="11">L-isoaspartyl protein carboxyl methyltransferase</fullName>
    </alternativeName>
    <alternativeName>
        <fullName evidence="9">Protein L-isoaspartyl methyltransferase</fullName>
    </alternativeName>
    <alternativeName>
        <fullName evidence="10">Protein-beta-aspartate methyltransferase</fullName>
    </alternativeName>
</protein>
<evidence type="ECO:0000256" key="3">
    <source>
        <dbReference type="ARBA" id="ARBA00011890"/>
    </source>
</evidence>
<evidence type="ECO:0000256" key="10">
    <source>
        <dbReference type="ARBA" id="ARBA00031323"/>
    </source>
</evidence>
<dbReference type="InterPro" id="IPR000682">
    <property type="entry name" value="PCMT"/>
</dbReference>
<evidence type="ECO:0000256" key="4">
    <source>
        <dbReference type="ARBA" id="ARBA00013346"/>
    </source>
</evidence>
<gene>
    <name evidence="12" type="ORF">SAMN05444392_103195</name>
</gene>
<dbReference type="Proteomes" id="UP000184476">
    <property type="component" value="Unassembled WGS sequence"/>
</dbReference>
<evidence type="ECO:0000256" key="8">
    <source>
        <dbReference type="ARBA" id="ARBA00022691"/>
    </source>
</evidence>
<comment type="subcellular location">
    <subcellularLocation>
        <location evidence="1">Cytoplasm</location>
    </subcellularLocation>
</comment>
<evidence type="ECO:0000256" key="11">
    <source>
        <dbReference type="ARBA" id="ARBA00031350"/>
    </source>
</evidence>
<evidence type="ECO:0000256" key="6">
    <source>
        <dbReference type="ARBA" id="ARBA00022603"/>
    </source>
</evidence>
<sequence length="332" mass="37208">MNLEMIIRMVDRDHYVLTEDGNPLTQSTATRAILKSLQLLEVKPGDRVLEIGTGSGYSTALIAQLVGEKGHVVSLDIDPIITERAQQRLMEDNIENATLITRDGREGHTETAPFDRIIAWATADHLPKQWIDQLKNSGIIVAPFMLVPLAQSMAIARLRKYDKKIVGEQLIQGAYICMNETPDYASLGPELRADVVLHEKQKVGAWASSQWMKQVPLDQRRQWMMQLQNSAILKCPLKGGENYDAFRAFLLVKQPTELTTIYFAPMGMIGVSTSTSYALLSEERTCLQNGTLTLNDYLEEWRSIGHPGMDNLKPIVRQINSVSVVQAAFKID</sequence>
<dbReference type="EMBL" id="FQVL01000003">
    <property type="protein sequence ID" value="SHE79899.1"/>
    <property type="molecule type" value="Genomic_DNA"/>
</dbReference>
<evidence type="ECO:0000313" key="13">
    <source>
        <dbReference type="Proteomes" id="UP000184476"/>
    </source>
</evidence>
<keyword evidence="7 12" id="KW-0808">Transferase</keyword>
<dbReference type="SUPFAM" id="SSF53335">
    <property type="entry name" value="S-adenosyl-L-methionine-dependent methyltransferases"/>
    <property type="match status" value="1"/>
</dbReference>
<accession>A0A1M4WF69</accession>
<dbReference type="GO" id="GO:0004719">
    <property type="term" value="F:protein-L-isoaspartate (D-aspartate) O-methyltransferase activity"/>
    <property type="evidence" value="ECO:0007669"/>
    <property type="project" value="UniProtKB-EC"/>
</dbReference>
<dbReference type="EC" id="2.1.1.77" evidence="3"/>
<name>A0A1M4WF69_9BACL</name>
<dbReference type="STRING" id="112248.SAMN05444392_103195"/>
<dbReference type="PANTHER" id="PTHR11579:SF0">
    <property type="entry name" value="PROTEIN-L-ISOASPARTATE(D-ASPARTATE) O-METHYLTRANSFERASE"/>
    <property type="match status" value="1"/>
</dbReference>
<dbReference type="CDD" id="cd02440">
    <property type="entry name" value="AdoMet_MTases"/>
    <property type="match status" value="1"/>
</dbReference>
<evidence type="ECO:0000256" key="1">
    <source>
        <dbReference type="ARBA" id="ARBA00004496"/>
    </source>
</evidence>
<keyword evidence="5" id="KW-0963">Cytoplasm</keyword>
<keyword evidence="6 12" id="KW-0489">Methyltransferase</keyword>
<dbReference type="GO" id="GO:0032259">
    <property type="term" value="P:methylation"/>
    <property type="evidence" value="ECO:0007669"/>
    <property type="project" value="UniProtKB-KW"/>
</dbReference>
<dbReference type="GO" id="GO:0005737">
    <property type="term" value="C:cytoplasm"/>
    <property type="evidence" value="ECO:0007669"/>
    <property type="project" value="UniProtKB-SubCell"/>
</dbReference>
<evidence type="ECO:0000313" key="12">
    <source>
        <dbReference type="EMBL" id="SHE79899.1"/>
    </source>
</evidence>
<reference evidence="12 13" key="1">
    <citation type="submission" date="2016-11" db="EMBL/GenBank/DDBJ databases">
        <authorList>
            <person name="Jaros S."/>
            <person name="Januszkiewicz K."/>
            <person name="Wedrychowicz H."/>
        </authorList>
    </citation>
    <scope>NUCLEOTIDE SEQUENCE [LARGE SCALE GENOMIC DNA]</scope>
    <source>
        <strain evidence="12 13">DSM 44666</strain>
    </source>
</reference>
<dbReference type="Pfam" id="PF01135">
    <property type="entry name" value="PCMT"/>
    <property type="match status" value="1"/>
</dbReference>
<keyword evidence="8" id="KW-0949">S-adenosyl-L-methionine</keyword>
<comment type="similarity">
    <text evidence="2">Belongs to the methyltransferase superfamily. L-isoaspartyl/D-aspartyl protein methyltransferase family.</text>
</comment>
<evidence type="ECO:0000256" key="9">
    <source>
        <dbReference type="ARBA" id="ARBA00030757"/>
    </source>
</evidence>
<organism evidence="12 13">
    <name type="scientific">Seinonella peptonophila</name>
    <dbReference type="NCBI Taxonomy" id="112248"/>
    <lineage>
        <taxon>Bacteria</taxon>
        <taxon>Bacillati</taxon>
        <taxon>Bacillota</taxon>
        <taxon>Bacilli</taxon>
        <taxon>Bacillales</taxon>
        <taxon>Thermoactinomycetaceae</taxon>
        <taxon>Seinonella</taxon>
    </lineage>
</organism>
<proteinExistence type="inferred from homology"/>
<keyword evidence="13" id="KW-1185">Reference proteome</keyword>
<evidence type="ECO:0000256" key="7">
    <source>
        <dbReference type="ARBA" id="ARBA00022679"/>
    </source>
</evidence>
<dbReference type="AlphaFoldDB" id="A0A1M4WF69"/>
<dbReference type="InterPro" id="IPR029063">
    <property type="entry name" value="SAM-dependent_MTases_sf"/>
</dbReference>
<dbReference type="PANTHER" id="PTHR11579">
    <property type="entry name" value="PROTEIN-L-ISOASPARTATE O-METHYLTRANSFERASE"/>
    <property type="match status" value="1"/>
</dbReference>